<evidence type="ECO:0000313" key="1">
    <source>
        <dbReference type="EMBL" id="KAL2751130.1"/>
    </source>
</evidence>
<accession>A0ABD2D164</accession>
<evidence type="ECO:0000313" key="2">
    <source>
        <dbReference type="Proteomes" id="UP001607303"/>
    </source>
</evidence>
<comment type="caution">
    <text evidence="1">The sequence shown here is derived from an EMBL/GenBank/DDBJ whole genome shotgun (WGS) entry which is preliminary data.</text>
</comment>
<gene>
    <name evidence="1" type="ORF">V1477_000288</name>
</gene>
<dbReference type="Proteomes" id="UP001607303">
    <property type="component" value="Unassembled WGS sequence"/>
</dbReference>
<proteinExistence type="predicted"/>
<reference evidence="1 2" key="1">
    <citation type="journal article" date="2024" name="Ann. Entomol. Soc. Am.">
        <title>Genomic analyses of the southern and eastern yellowjacket wasps (Hymenoptera: Vespidae) reveal evolutionary signatures of social life.</title>
        <authorList>
            <person name="Catto M.A."/>
            <person name="Caine P.B."/>
            <person name="Orr S.E."/>
            <person name="Hunt B.G."/>
            <person name="Goodisman M.A.D."/>
        </authorList>
    </citation>
    <scope>NUCLEOTIDE SEQUENCE [LARGE SCALE GENOMIC DNA]</scope>
    <source>
        <strain evidence="1">232</strain>
        <tissue evidence="1">Head and thorax</tissue>
    </source>
</reference>
<name>A0ABD2D164_VESMC</name>
<keyword evidence="2" id="KW-1185">Reference proteome</keyword>
<dbReference type="AlphaFoldDB" id="A0ABD2D164"/>
<protein>
    <submittedName>
        <fullName evidence="1">Uncharacterized protein</fullName>
    </submittedName>
</protein>
<sequence>MDGSFSTRGTIFTRKFCYSETFRIARWQVFRNVRKGKAEDRNKEIFDQEFHALCVFRPARYAKIVQYYLCPFKVSRDLGEYHYERAKESMGYEGET</sequence>
<dbReference type="EMBL" id="JAYRBN010000007">
    <property type="protein sequence ID" value="KAL2751130.1"/>
    <property type="molecule type" value="Genomic_DNA"/>
</dbReference>
<organism evidence="1 2">
    <name type="scientific">Vespula maculifrons</name>
    <name type="common">Eastern yellow jacket</name>
    <name type="synonym">Wasp</name>
    <dbReference type="NCBI Taxonomy" id="7453"/>
    <lineage>
        <taxon>Eukaryota</taxon>
        <taxon>Metazoa</taxon>
        <taxon>Ecdysozoa</taxon>
        <taxon>Arthropoda</taxon>
        <taxon>Hexapoda</taxon>
        <taxon>Insecta</taxon>
        <taxon>Pterygota</taxon>
        <taxon>Neoptera</taxon>
        <taxon>Endopterygota</taxon>
        <taxon>Hymenoptera</taxon>
        <taxon>Apocrita</taxon>
        <taxon>Aculeata</taxon>
        <taxon>Vespoidea</taxon>
        <taxon>Vespidae</taxon>
        <taxon>Vespinae</taxon>
        <taxon>Vespula</taxon>
    </lineage>
</organism>